<protein>
    <submittedName>
        <fullName evidence="2">Uncharacterized protein</fullName>
    </submittedName>
</protein>
<proteinExistence type="predicted"/>
<dbReference type="AlphaFoldDB" id="A0A249W505"/>
<accession>A0A249W505</accession>
<organism evidence="2">
    <name type="scientific">Vibrio parahaemolyticus</name>
    <dbReference type="NCBI Taxonomy" id="670"/>
    <lineage>
        <taxon>Bacteria</taxon>
        <taxon>Pseudomonadati</taxon>
        <taxon>Pseudomonadota</taxon>
        <taxon>Gammaproteobacteria</taxon>
        <taxon>Vibrionales</taxon>
        <taxon>Vibrionaceae</taxon>
        <taxon>Vibrio</taxon>
    </lineage>
</organism>
<dbReference type="EMBL" id="LHQV01000049">
    <property type="protein sequence ID" value="OQJ94276.1"/>
    <property type="molecule type" value="Genomic_DNA"/>
</dbReference>
<feature type="region of interest" description="Disordered" evidence="1">
    <location>
        <begin position="17"/>
        <end position="39"/>
    </location>
</feature>
<sequence>MQNDPIFTALKLEKDSVTELEQPHQRPEFKVNNQPQKRNRAREIARKLETVNDELKAKTSHLVPPERT</sequence>
<dbReference type="Proteomes" id="UP000191946">
    <property type="component" value="Unassembled WGS sequence"/>
</dbReference>
<dbReference type="EMBL" id="CP023248">
    <property type="protein sequence ID" value="ASZ51833.1"/>
    <property type="molecule type" value="Genomic_DNA"/>
</dbReference>
<feature type="compositionally biased region" description="Basic and acidic residues" evidence="1">
    <location>
        <begin position="17"/>
        <end position="29"/>
    </location>
</feature>
<keyword evidence="4" id="KW-1185">Reference proteome</keyword>
<gene>
    <name evidence="3" type="ORF">AKG60_28260</name>
    <name evidence="2" type="ORF">YA91_15335</name>
</gene>
<reference evidence="3 4" key="1">
    <citation type="submission" date="2015-08" db="EMBL/GenBank/DDBJ databases">
        <title>Draft Genome Sequences of Vibrio parahaemolyticus Strains.</title>
        <authorList>
            <person name="Gonzalez-Escalona N."/>
            <person name="DePaola A."/>
        </authorList>
    </citation>
    <scope>NUCLEOTIDE SEQUENCE [LARGE SCALE GENOMIC DNA]</scope>
    <source>
        <strain evidence="3 4">CFSAN001621</strain>
    </source>
</reference>
<evidence type="ECO:0000313" key="3">
    <source>
        <dbReference type="EMBL" id="OQJ94276.1"/>
    </source>
</evidence>
<evidence type="ECO:0000256" key="1">
    <source>
        <dbReference type="SAM" id="MobiDB-lite"/>
    </source>
</evidence>
<evidence type="ECO:0000313" key="4">
    <source>
        <dbReference type="Proteomes" id="UP000191946"/>
    </source>
</evidence>
<name>A0A249W505_VIBPH</name>
<reference evidence="2" key="2">
    <citation type="submission" date="2017-09" db="EMBL/GenBank/DDBJ databases">
        <authorList>
            <person name="Ehlers B."/>
            <person name="Leendertz F.H."/>
        </authorList>
    </citation>
    <scope>NUCLEOTIDE SEQUENCE</scope>
    <source>
        <strain evidence="2">MAVP-26</strain>
    </source>
</reference>
<evidence type="ECO:0000313" key="2">
    <source>
        <dbReference type="EMBL" id="ASZ51833.1"/>
    </source>
</evidence>